<keyword evidence="2" id="KW-0645">Protease</keyword>
<dbReference type="Proteomes" id="UP000286235">
    <property type="component" value="Unassembled WGS sequence"/>
</dbReference>
<dbReference type="Gene3D" id="1.10.530.10">
    <property type="match status" value="1"/>
</dbReference>
<protein>
    <submittedName>
        <fullName evidence="6">Cell wall-associated hydrolases (Invasion-associated proteins)</fullName>
    </submittedName>
</protein>
<dbReference type="InterPro" id="IPR008258">
    <property type="entry name" value="Transglycosylase_SLT_dom_1"/>
</dbReference>
<name>A0A420VDN6_9BACI</name>
<evidence type="ECO:0000256" key="4">
    <source>
        <dbReference type="ARBA" id="ARBA00022807"/>
    </source>
</evidence>
<keyword evidence="3 6" id="KW-0378">Hydrolase</keyword>
<dbReference type="EMBL" id="AZRV01000035">
    <property type="protein sequence ID" value="RKO61655.1"/>
    <property type="molecule type" value="Genomic_DNA"/>
</dbReference>
<evidence type="ECO:0000256" key="2">
    <source>
        <dbReference type="ARBA" id="ARBA00022670"/>
    </source>
</evidence>
<evidence type="ECO:0000256" key="3">
    <source>
        <dbReference type="ARBA" id="ARBA00022801"/>
    </source>
</evidence>
<dbReference type="AlphaFoldDB" id="A0A420VDN6"/>
<comment type="caution">
    <text evidence="6">The sequence shown here is derived from an EMBL/GenBank/DDBJ whole genome shotgun (WGS) entry which is preliminary data.</text>
</comment>
<dbReference type="SUPFAM" id="SSF51261">
    <property type="entry name" value="Duplicated hybrid motif"/>
    <property type="match status" value="1"/>
</dbReference>
<evidence type="ECO:0000313" key="6">
    <source>
        <dbReference type="EMBL" id="RKO61655.1"/>
    </source>
</evidence>
<keyword evidence="7" id="KW-1185">Reference proteome</keyword>
<organism evidence="6 7">
    <name type="scientific">Caldibacillus debilis GB1</name>
    <dbReference type="NCBI Taxonomy" id="1339248"/>
    <lineage>
        <taxon>Bacteria</taxon>
        <taxon>Bacillati</taxon>
        <taxon>Bacillota</taxon>
        <taxon>Bacilli</taxon>
        <taxon>Bacillales</taxon>
        <taxon>Bacillaceae</taxon>
        <taxon>Caldibacillus</taxon>
    </lineage>
</organism>
<accession>A0A420VDN6</accession>
<dbReference type="Gene3D" id="3.90.1720.10">
    <property type="entry name" value="endopeptidase domain like (from Nostoc punctiforme)"/>
    <property type="match status" value="1"/>
</dbReference>
<sequence length="815" mass="92948">MTKTYKWDFEKHKLVTVEYAIGESDDTIKENVPGYPKDTYMIRKVTTPIGTIKRDIKYEWVKTDEKWTKTVKTWIDAEKKETYWKVVQEENENGEKLYWRYDPLITPQDENEKITEQTPYPVYIYVKATRWVPTKIEVEKTYTGYVWERIPIYEGEVDTSGIVGDRYFFDYLTNYTAYVPDIVMEKFNIEERTGRNIKGLEEIFQEQSRVENVESDYDDELDLANGGGFDPSDQVDTNNANYQNAMKYLPLFQKYGKIYGVDPYLMVAMAAQESRGLHDENKRSSGGYGLMQIENPGRTITAAKAFNLETGKMDTMLIPGPEAVDDVEDNIRAGTMLLAARMADYKYNVAVALQAYNYGPGGIQAVLKLYAEHTGKSVDEIIANPADTGWMAYRQEVHENPKKYIKNWGYDTYGDPLYVEHVMRYYASPDRTPYVIDRDGNKHAMSGEITYGVAIVGNGTSRNQTWFSSLVAAIQDKWSELFEDSPADALLNKDKYKFTKHTNKLSEDRVKDFMRMYWSLAQDIPLSEVKEEITLEDWKKNYTILFENPNPPNYIDPETKGNLDRLNSLFPEGYRLPVDKVNKVSREFDGFSIEFSVPSNSVVKAVANGEVIKADKMEGVVEIKHTGGVRTRYMQLKEIKVSVGDKVKMGDPIAKTRGNLAFAIYDPDGASIDPNLMLLVLGDGTQSYDYEVVLKAIESVAGYPYKMASDANDPSSGYFDCSGLIQWAFKQVGIHLPRTAKQQYEYVTKIDESQARPGDLVFFQGTYGGPYHISHVGLYIGGGKMWNASGDGVCIQDISSGYWREHHPMFGRIPR</sequence>
<dbReference type="PROSITE" id="PS51935">
    <property type="entry name" value="NLPC_P60"/>
    <property type="match status" value="1"/>
</dbReference>
<feature type="domain" description="NlpC/P60" evidence="5">
    <location>
        <begin position="687"/>
        <end position="814"/>
    </location>
</feature>
<dbReference type="PANTHER" id="PTHR47053">
    <property type="entry name" value="MUREIN DD-ENDOPEPTIDASE MEPH-RELATED"/>
    <property type="match status" value="1"/>
</dbReference>
<dbReference type="InterPro" id="IPR016047">
    <property type="entry name" value="M23ase_b-sheet_dom"/>
</dbReference>
<keyword evidence="4" id="KW-0788">Thiol protease</keyword>
<dbReference type="Pfam" id="PF01551">
    <property type="entry name" value="Peptidase_M23"/>
    <property type="match status" value="1"/>
</dbReference>
<proteinExistence type="inferred from homology"/>
<dbReference type="InterPro" id="IPR038765">
    <property type="entry name" value="Papain-like_cys_pep_sf"/>
</dbReference>
<dbReference type="Gene3D" id="2.70.70.10">
    <property type="entry name" value="Glucose Permease (Domain IIA)"/>
    <property type="match status" value="1"/>
</dbReference>
<evidence type="ECO:0000313" key="7">
    <source>
        <dbReference type="Proteomes" id="UP000286235"/>
    </source>
</evidence>
<dbReference type="InterPro" id="IPR051202">
    <property type="entry name" value="Peptidase_C40"/>
</dbReference>
<dbReference type="GO" id="GO:0006508">
    <property type="term" value="P:proteolysis"/>
    <property type="evidence" value="ECO:0007669"/>
    <property type="project" value="UniProtKB-KW"/>
</dbReference>
<dbReference type="CDD" id="cd12797">
    <property type="entry name" value="M23_peptidase"/>
    <property type="match status" value="1"/>
</dbReference>
<dbReference type="SUPFAM" id="SSF53955">
    <property type="entry name" value="Lysozyme-like"/>
    <property type="match status" value="1"/>
</dbReference>
<dbReference type="RefSeq" id="WP_120668958.1">
    <property type="nucleotide sequence ID" value="NZ_AZRV01000035.1"/>
</dbReference>
<evidence type="ECO:0000259" key="5">
    <source>
        <dbReference type="PROSITE" id="PS51935"/>
    </source>
</evidence>
<dbReference type="PANTHER" id="PTHR47053:SF5">
    <property type="entry name" value="BIFUNCTIONAL MURAMIDASE_DL-ENDOPEPTIDASE CWLT"/>
    <property type="match status" value="1"/>
</dbReference>
<dbReference type="Pfam" id="PF01464">
    <property type="entry name" value="SLT"/>
    <property type="match status" value="1"/>
</dbReference>
<gene>
    <name evidence="6" type="ORF">Cdeb_01126</name>
</gene>
<evidence type="ECO:0000256" key="1">
    <source>
        <dbReference type="ARBA" id="ARBA00007074"/>
    </source>
</evidence>
<dbReference type="Pfam" id="PF00877">
    <property type="entry name" value="NLPC_P60"/>
    <property type="match status" value="1"/>
</dbReference>
<reference evidence="6 7" key="1">
    <citation type="submission" date="2013-12" db="EMBL/GenBank/DDBJ databases">
        <title>Genome and proteome characterization of Caldibacillus debilis GB1 derived from a cellulolytic aero-tolerant co-culture.</title>
        <authorList>
            <person name="Wushke S.T."/>
            <person name="Zhang X."/>
            <person name="Fristensky B."/>
            <person name="Wilkins J.A."/>
            <person name="Levin D.B."/>
            <person name="Sparling R."/>
        </authorList>
    </citation>
    <scope>NUCLEOTIDE SEQUENCE [LARGE SCALE GENOMIC DNA]</scope>
    <source>
        <strain evidence="6 7">GB1</strain>
    </source>
</reference>
<dbReference type="InterPro" id="IPR023346">
    <property type="entry name" value="Lysozyme-like_dom_sf"/>
</dbReference>
<dbReference type="InterPro" id="IPR011055">
    <property type="entry name" value="Dup_hybrid_motif"/>
</dbReference>
<dbReference type="GO" id="GO:0008234">
    <property type="term" value="F:cysteine-type peptidase activity"/>
    <property type="evidence" value="ECO:0007669"/>
    <property type="project" value="UniProtKB-KW"/>
</dbReference>
<dbReference type="SUPFAM" id="SSF54001">
    <property type="entry name" value="Cysteine proteinases"/>
    <property type="match status" value="1"/>
</dbReference>
<dbReference type="InterPro" id="IPR000064">
    <property type="entry name" value="NLP_P60_dom"/>
</dbReference>
<comment type="similarity">
    <text evidence="1">Belongs to the peptidase C40 family.</text>
</comment>